<dbReference type="Proteomes" id="UP000182800">
    <property type="component" value="Unassembled WGS sequence"/>
</dbReference>
<keyword evidence="5" id="KW-1185">Reference proteome</keyword>
<evidence type="ECO:0000256" key="1">
    <source>
        <dbReference type="SAM" id="Phobius"/>
    </source>
</evidence>
<organism evidence="2 4">
    <name type="scientific">Saliniramus fredricksonii</name>
    <dbReference type="NCBI Taxonomy" id="1653334"/>
    <lineage>
        <taxon>Bacteria</taxon>
        <taxon>Pseudomonadati</taxon>
        <taxon>Pseudomonadota</taxon>
        <taxon>Alphaproteobacteria</taxon>
        <taxon>Hyphomicrobiales</taxon>
        <taxon>Salinarimonadaceae</taxon>
        <taxon>Saliniramus</taxon>
    </lineage>
</organism>
<accession>A0A0P7XMY4</accession>
<dbReference type="EMBL" id="LJSX01000042">
    <property type="protein sequence ID" value="KPQ08736.1"/>
    <property type="molecule type" value="Genomic_DNA"/>
</dbReference>
<evidence type="ECO:0000313" key="3">
    <source>
        <dbReference type="EMBL" id="SCC81681.1"/>
    </source>
</evidence>
<gene>
    <name evidence="3" type="ORF">GA0071312_2640</name>
    <name evidence="2" type="ORF">HLUCCO17_17275</name>
</gene>
<keyword evidence="1" id="KW-0812">Transmembrane</keyword>
<dbReference type="AlphaFoldDB" id="A0A0P7XMY4"/>
<evidence type="ECO:0000313" key="5">
    <source>
        <dbReference type="Proteomes" id="UP000182800"/>
    </source>
</evidence>
<feature type="transmembrane region" description="Helical" evidence="1">
    <location>
        <begin position="79"/>
        <end position="98"/>
    </location>
</feature>
<dbReference type="STRING" id="1653334.GA0071312_2640"/>
<sequence>MRLLAWTLAGPAIWAVVFSLVYALHGAGCALGWQHVEAPLGSMHRLVLTLAWSAGLGACGVLLAVRPAGEGREAYLPRAGAWIGLGATLFTLFPVVFASTC</sequence>
<keyword evidence="1" id="KW-1133">Transmembrane helix</keyword>
<reference evidence="3 5" key="2">
    <citation type="submission" date="2016-08" db="EMBL/GenBank/DDBJ databases">
        <authorList>
            <person name="Varghese N."/>
            <person name="Submissions Spin"/>
        </authorList>
    </citation>
    <scope>NUCLEOTIDE SEQUENCE [LARGE SCALE GENOMIC DNA]</scope>
    <source>
        <strain evidence="3 5">HL-109</strain>
    </source>
</reference>
<protein>
    <submittedName>
        <fullName evidence="2">Uncharacterized protein</fullName>
    </submittedName>
</protein>
<feature type="transmembrane region" description="Helical" evidence="1">
    <location>
        <begin position="47"/>
        <end position="67"/>
    </location>
</feature>
<dbReference type="EMBL" id="FMBM01000002">
    <property type="protein sequence ID" value="SCC81681.1"/>
    <property type="molecule type" value="Genomic_DNA"/>
</dbReference>
<proteinExistence type="predicted"/>
<comment type="caution">
    <text evidence="2">The sequence shown here is derived from an EMBL/GenBank/DDBJ whole genome shotgun (WGS) entry which is preliminary data.</text>
</comment>
<name>A0A0P7XMY4_9HYPH</name>
<reference evidence="2 4" key="1">
    <citation type="submission" date="2015-09" db="EMBL/GenBank/DDBJ databases">
        <title>Identification and resolution of microdiversity through metagenomic sequencing of parallel consortia.</title>
        <authorList>
            <person name="Nelson W.C."/>
            <person name="Romine M.F."/>
            <person name="Lindemann S.R."/>
        </authorList>
    </citation>
    <scope>NUCLEOTIDE SEQUENCE [LARGE SCALE GENOMIC DNA]</scope>
    <source>
        <strain evidence="2">HL-109</strain>
    </source>
</reference>
<dbReference type="PATRIC" id="fig|1653334.4.peg.1420"/>
<evidence type="ECO:0000313" key="4">
    <source>
        <dbReference type="Proteomes" id="UP000050497"/>
    </source>
</evidence>
<dbReference type="OrthoDB" id="7277252at2"/>
<evidence type="ECO:0000313" key="2">
    <source>
        <dbReference type="EMBL" id="KPQ08736.1"/>
    </source>
</evidence>
<keyword evidence="1" id="KW-0472">Membrane</keyword>
<dbReference type="RefSeq" id="WP_074445329.1">
    <property type="nucleotide sequence ID" value="NZ_FMBM01000002.1"/>
</dbReference>
<dbReference type="Proteomes" id="UP000050497">
    <property type="component" value="Unassembled WGS sequence"/>
</dbReference>